<feature type="compositionally biased region" description="Basic and acidic residues" evidence="6">
    <location>
        <begin position="382"/>
        <end position="403"/>
    </location>
</feature>
<dbReference type="PROSITE" id="PS50011">
    <property type="entry name" value="PROTEIN_KINASE_DOM"/>
    <property type="match status" value="1"/>
</dbReference>
<feature type="coiled-coil region" evidence="5">
    <location>
        <begin position="570"/>
        <end position="661"/>
    </location>
</feature>
<dbReference type="PRINTS" id="PR00109">
    <property type="entry name" value="TYRKINASE"/>
</dbReference>
<feature type="binding site" evidence="4">
    <location>
        <position position="50"/>
    </location>
    <ligand>
        <name>ATP</name>
        <dbReference type="ChEBI" id="CHEBI:30616"/>
    </ligand>
</feature>
<dbReference type="InterPro" id="IPR017441">
    <property type="entry name" value="Protein_kinase_ATP_BS"/>
</dbReference>
<keyword evidence="2 4" id="KW-0547">Nucleotide-binding</keyword>
<dbReference type="CDD" id="cd13999">
    <property type="entry name" value="STKc_MAP3K-like"/>
    <property type="match status" value="1"/>
</dbReference>
<keyword evidence="1" id="KW-0723">Serine/threonine-protein kinase</keyword>
<keyword evidence="3 4" id="KW-0067">ATP-binding</keyword>
<dbReference type="PROSITE" id="PS00107">
    <property type="entry name" value="PROTEIN_KINASE_ATP"/>
    <property type="match status" value="1"/>
</dbReference>
<keyword evidence="1" id="KW-0808">Transferase</keyword>
<dbReference type="SUPFAM" id="SSF56112">
    <property type="entry name" value="Protein kinase-like (PK-like)"/>
    <property type="match status" value="1"/>
</dbReference>
<evidence type="ECO:0000256" key="1">
    <source>
        <dbReference type="ARBA" id="ARBA00022527"/>
    </source>
</evidence>
<comment type="caution">
    <text evidence="8">The sequence shown here is derived from an EMBL/GenBank/DDBJ whole genome shotgun (WGS) entry which is preliminary data.</text>
</comment>
<evidence type="ECO:0000256" key="2">
    <source>
        <dbReference type="ARBA" id="ARBA00022741"/>
    </source>
</evidence>
<evidence type="ECO:0000256" key="6">
    <source>
        <dbReference type="SAM" id="MobiDB-lite"/>
    </source>
</evidence>
<dbReference type="InterPro" id="IPR011009">
    <property type="entry name" value="Kinase-like_dom_sf"/>
</dbReference>
<protein>
    <recommendedName>
        <fullName evidence="7">Protein kinase domain-containing protein</fullName>
    </recommendedName>
</protein>
<evidence type="ECO:0000313" key="8">
    <source>
        <dbReference type="EMBL" id="KAK8884529.1"/>
    </source>
</evidence>
<dbReference type="PANTHER" id="PTHR44329:SF214">
    <property type="entry name" value="PROTEIN KINASE DOMAIN-CONTAINING PROTEIN"/>
    <property type="match status" value="1"/>
</dbReference>
<gene>
    <name evidence="8" type="ORF">M9Y10_043643</name>
</gene>
<keyword evidence="9" id="KW-1185">Reference proteome</keyword>
<feature type="region of interest" description="Disordered" evidence="6">
    <location>
        <begin position="459"/>
        <end position="479"/>
    </location>
</feature>
<dbReference type="PROSITE" id="PS00108">
    <property type="entry name" value="PROTEIN_KINASE_ST"/>
    <property type="match status" value="1"/>
</dbReference>
<dbReference type="Proteomes" id="UP001470230">
    <property type="component" value="Unassembled WGS sequence"/>
</dbReference>
<dbReference type="Pfam" id="PF00069">
    <property type="entry name" value="Pkinase"/>
    <property type="match status" value="1"/>
</dbReference>
<feature type="region of interest" description="Disordered" evidence="6">
    <location>
        <begin position="364"/>
        <end position="422"/>
    </location>
</feature>
<dbReference type="InterPro" id="IPR001245">
    <property type="entry name" value="Ser-Thr/Tyr_kinase_cat_dom"/>
</dbReference>
<name>A0ABR2K0E0_9EUKA</name>
<evidence type="ECO:0000259" key="7">
    <source>
        <dbReference type="PROSITE" id="PS50011"/>
    </source>
</evidence>
<keyword evidence="1" id="KW-0418">Kinase</keyword>
<dbReference type="PANTHER" id="PTHR44329">
    <property type="entry name" value="SERINE/THREONINE-PROTEIN KINASE TNNI3K-RELATED"/>
    <property type="match status" value="1"/>
</dbReference>
<dbReference type="InterPro" id="IPR051681">
    <property type="entry name" value="Ser/Thr_Kinases-Pseudokinases"/>
</dbReference>
<dbReference type="InterPro" id="IPR000719">
    <property type="entry name" value="Prot_kinase_dom"/>
</dbReference>
<keyword evidence="5" id="KW-0175">Coiled coil</keyword>
<feature type="compositionally biased region" description="Basic and acidic residues" evidence="6">
    <location>
        <begin position="410"/>
        <end position="422"/>
    </location>
</feature>
<dbReference type="Gene3D" id="1.20.5.400">
    <property type="match status" value="1"/>
</dbReference>
<feature type="domain" description="Protein kinase" evidence="7">
    <location>
        <begin position="17"/>
        <end position="281"/>
    </location>
</feature>
<sequence>MFSRSYIHHWKIDFSQYEITDSLGKGGFGKVYLARKKDNKSCYALKVIRKESQTENIEREIQIMKYLNHPTIIKILGYSNEDFKNQKSISILMEYAKNGSLDKVLQNAPKEFNNTIRQIILIGIALAMKYIHNRNIIHRDLKPQNVLLDDNYHPILSDFGLSKIFHFDNSMEQSIFQMTFLYMAPEIIKGEDYNTKVDVYSFGILMYEVLTGKQPYFNINFGLYDLISKITNDNYRPEFTVPVKKSFKDLIEKCWSKDPNERPTFDEIYAKLINIDSGDFVLENIDIMKIKNYIKSLEDFNDPSEELVRKIANLESNNTKLVSMNSKFTKNNEKLTQEKKEITKKLPRLQKEYLKLKKDNDNLTTKNSELKKDNNNLTTKNSELKKDKDNLSTENNKLKKDNDNLTTENNELKKDKDNLTTENNELKKYNDNLTTANNKLKKDNDNLTTENKKLKKYNDNLSNKNNELKKDNDNLTTKNNELTNYNAKLNKDNKDLAVAIEQKKTKNEEVESKNNELTNENESLKTINKQIKDENQKIVLANQKLMQGIKTLKNDKSIIQNANKEHLINIEDLKKDNFHLSSEIANLKQNVMKITKAAQNQTNNIIMRNNAIIQKLKETNTALADDNQRIADENKKLIEDKDTLINENNVLKNNINILMNSLLSNDFRI</sequence>
<dbReference type="Gene3D" id="3.30.200.20">
    <property type="entry name" value="Phosphorylase Kinase, domain 1"/>
    <property type="match status" value="1"/>
</dbReference>
<dbReference type="SMART" id="SM00220">
    <property type="entry name" value="S_TKc"/>
    <property type="match status" value="1"/>
</dbReference>
<accession>A0ABR2K0E0</accession>
<proteinExistence type="predicted"/>
<dbReference type="EMBL" id="JAPFFF010000008">
    <property type="protein sequence ID" value="KAK8884529.1"/>
    <property type="molecule type" value="Genomic_DNA"/>
</dbReference>
<evidence type="ECO:0000256" key="5">
    <source>
        <dbReference type="SAM" id="Coils"/>
    </source>
</evidence>
<dbReference type="InterPro" id="IPR008271">
    <property type="entry name" value="Ser/Thr_kinase_AS"/>
</dbReference>
<evidence type="ECO:0000313" key="9">
    <source>
        <dbReference type="Proteomes" id="UP001470230"/>
    </source>
</evidence>
<reference evidence="8 9" key="1">
    <citation type="submission" date="2024-04" db="EMBL/GenBank/DDBJ databases">
        <title>Tritrichomonas musculus Genome.</title>
        <authorList>
            <person name="Alves-Ferreira E."/>
            <person name="Grigg M."/>
            <person name="Lorenzi H."/>
            <person name="Galac M."/>
        </authorList>
    </citation>
    <scope>NUCLEOTIDE SEQUENCE [LARGE SCALE GENOMIC DNA]</scope>
    <source>
        <strain evidence="8 9">EAF2021</strain>
    </source>
</reference>
<organism evidence="8 9">
    <name type="scientific">Tritrichomonas musculus</name>
    <dbReference type="NCBI Taxonomy" id="1915356"/>
    <lineage>
        <taxon>Eukaryota</taxon>
        <taxon>Metamonada</taxon>
        <taxon>Parabasalia</taxon>
        <taxon>Tritrichomonadida</taxon>
        <taxon>Tritrichomonadidae</taxon>
        <taxon>Tritrichomonas</taxon>
    </lineage>
</organism>
<dbReference type="Gene3D" id="1.10.510.10">
    <property type="entry name" value="Transferase(Phosphotransferase) domain 1"/>
    <property type="match status" value="1"/>
</dbReference>
<evidence type="ECO:0000256" key="3">
    <source>
        <dbReference type="ARBA" id="ARBA00022840"/>
    </source>
</evidence>
<evidence type="ECO:0000256" key="4">
    <source>
        <dbReference type="PROSITE-ProRule" id="PRU10141"/>
    </source>
</evidence>